<proteinExistence type="predicted"/>
<keyword evidence="1" id="KW-0472">Membrane</keyword>
<dbReference type="OrthoDB" id="1494520at2"/>
<evidence type="ECO:0000313" key="3">
    <source>
        <dbReference type="Proteomes" id="UP000010953"/>
    </source>
</evidence>
<feature type="transmembrane region" description="Helical" evidence="1">
    <location>
        <begin position="85"/>
        <end position="103"/>
    </location>
</feature>
<accession>M7Y778</accession>
<dbReference type="eggNOG" id="ENOG5032X7B">
    <property type="taxonomic scope" value="Bacteria"/>
</dbReference>
<dbReference type="STRING" id="1239962.C943_00363"/>
<reference evidence="2" key="1">
    <citation type="submission" date="2013-01" db="EMBL/GenBank/DDBJ databases">
        <title>Genome assembly of Mariniradius saccharolyticus AK6.</title>
        <authorList>
            <person name="Vaidya B."/>
            <person name="Khatri I."/>
            <person name="Tanuku N.R.S."/>
            <person name="Subramanian S."/>
            <person name="Pinnaka A."/>
        </authorList>
    </citation>
    <scope>NUCLEOTIDE SEQUENCE [LARGE SCALE GENOMIC DNA]</scope>
    <source>
        <strain evidence="2">AK6</strain>
    </source>
</reference>
<comment type="caution">
    <text evidence="2">The sequence shown here is derived from an EMBL/GenBank/DDBJ whole genome shotgun (WGS) entry which is preliminary data.</text>
</comment>
<sequence length="134" mass="15036">MKLPSILRVASPQRFEIKPRYYDPIKEEIEQRTARIKKELQAEGKIPLADEDTEDMTYSSSIRGAFASGNHIRGRSTSLFNSASMLRLVIFMILIAAVFGYIYLGPEALYTVAYIVGGLALLVIFFRIKGKSGK</sequence>
<evidence type="ECO:0000313" key="2">
    <source>
        <dbReference type="EMBL" id="EMS33086.1"/>
    </source>
</evidence>
<dbReference type="EMBL" id="AMZY02000010">
    <property type="protein sequence ID" value="EMS33086.1"/>
    <property type="molecule type" value="Genomic_DNA"/>
</dbReference>
<protein>
    <submittedName>
        <fullName evidence="2">Uncharacterized protein</fullName>
    </submittedName>
</protein>
<feature type="transmembrane region" description="Helical" evidence="1">
    <location>
        <begin position="109"/>
        <end position="128"/>
    </location>
</feature>
<dbReference type="AlphaFoldDB" id="M7Y778"/>
<keyword evidence="1" id="KW-0812">Transmembrane</keyword>
<keyword evidence="3" id="KW-1185">Reference proteome</keyword>
<keyword evidence="1" id="KW-1133">Transmembrane helix</keyword>
<dbReference type="Proteomes" id="UP000010953">
    <property type="component" value="Unassembled WGS sequence"/>
</dbReference>
<dbReference type="InParanoid" id="M7Y778"/>
<name>M7Y778_9BACT</name>
<gene>
    <name evidence="2" type="ORF">C943_00363</name>
</gene>
<dbReference type="RefSeq" id="WP_008627215.1">
    <property type="nucleotide sequence ID" value="NZ_AMZY02000010.1"/>
</dbReference>
<organism evidence="2 3">
    <name type="scientific">Mariniradius saccharolyticus AK6</name>
    <dbReference type="NCBI Taxonomy" id="1239962"/>
    <lineage>
        <taxon>Bacteria</taxon>
        <taxon>Pseudomonadati</taxon>
        <taxon>Bacteroidota</taxon>
        <taxon>Cytophagia</taxon>
        <taxon>Cytophagales</taxon>
        <taxon>Cyclobacteriaceae</taxon>
        <taxon>Mariniradius</taxon>
    </lineage>
</organism>
<evidence type="ECO:0000256" key="1">
    <source>
        <dbReference type="SAM" id="Phobius"/>
    </source>
</evidence>